<dbReference type="EMBL" id="KZ084095">
    <property type="protein sequence ID" value="OSD04836.1"/>
    <property type="molecule type" value="Genomic_DNA"/>
</dbReference>
<gene>
    <name evidence="2" type="ORF">PYCCODRAFT_1433178</name>
</gene>
<dbReference type="AlphaFoldDB" id="A0A1Y2IUM3"/>
<evidence type="ECO:0000256" key="1">
    <source>
        <dbReference type="SAM" id="MobiDB-lite"/>
    </source>
</evidence>
<proteinExistence type="predicted"/>
<reference evidence="2 3" key="1">
    <citation type="journal article" date="2015" name="Biotechnol. Biofuels">
        <title>Enhanced degradation of softwood versus hardwood by the white-rot fungus Pycnoporus coccineus.</title>
        <authorList>
            <person name="Couturier M."/>
            <person name="Navarro D."/>
            <person name="Chevret D."/>
            <person name="Henrissat B."/>
            <person name="Piumi F."/>
            <person name="Ruiz-Duenas F.J."/>
            <person name="Martinez A.T."/>
            <person name="Grigoriev I.V."/>
            <person name="Riley R."/>
            <person name="Lipzen A."/>
            <person name="Berrin J.G."/>
            <person name="Master E.R."/>
            <person name="Rosso M.N."/>
        </authorList>
    </citation>
    <scope>NUCLEOTIDE SEQUENCE [LARGE SCALE GENOMIC DNA]</scope>
    <source>
        <strain evidence="2 3">BRFM310</strain>
    </source>
</reference>
<evidence type="ECO:0000313" key="2">
    <source>
        <dbReference type="EMBL" id="OSD04836.1"/>
    </source>
</evidence>
<evidence type="ECO:0000313" key="3">
    <source>
        <dbReference type="Proteomes" id="UP000193067"/>
    </source>
</evidence>
<name>A0A1Y2IUM3_TRAC3</name>
<keyword evidence="3" id="KW-1185">Reference proteome</keyword>
<sequence>MAAQAAVEAYLARTGATMDFIAFAACIPTGTWGESEEEVLLDVPTDSGPLPGAVKANMGPRTPSPKAKDVSASPESDYRSDSTKSSWGSLASASPPQEMGHEPSCALCVEPSYLALERDAENKGDLHKGSNLPEDGLLPAFTAGLGIHDED</sequence>
<feature type="compositionally biased region" description="Polar residues" evidence="1">
    <location>
        <begin position="83"/>
        <end position="95"/>
    </location>
</feature>
<dbReference type="Proteomes" id="UP000193067">
    <property type="component" value="Unassembled WGS sequence"/>
</dbReference>
<feature type="region of interest" description="Disordered" evidence="1">
    <location>
        <begin position="123"/>
        <end position="151"/>
    </location>
</feature>
<feature type="region of interest" description="Disordered" evidence="1">
    <location>
        <begin position="41"/>
        <end position="103"/>
    </location>
</feature>
<dbReference type="OrthoDB" id="2750676at2759"/>
<organism evidence="2 3">
    <name type="scientific">Trametes coccinea (strain BRFM310)</name>
    <name type="common">Pycnoporus coccineus</name>
    <dbReference type="NCBI Taxonomy" id="1353009"/>
    <lineage>
        <taxon>Eukaryota</taxon>
        <taxon>Fungi</taxon>
        <taxon>Dikarya</taxon>
        <taxon>Basidiomycota</taxon>
        <taxon>Agaricomycotina</taxon>
        <taxon>Agaricomycetes</taxon>
        <taxon>Polyporales</taxon>
        <taxon>Polyporaceae</taxon>
        <taxon>Trametes</taxon>
    </lineage>
</organism>
<protein>
    <submittedName>
        <fullName evidence="2">Uncharacterized protein</fullName>
    </submittedName>
</protein>
<accession>A0A1Y2IUM3</accession>